<dbReference type="OrthoDB" id="61481at2"/>
<proteinExistence type="predicted"/>
<dbReference type="InterPro" id="IPR014308">
    <property type="entry name" value="Xanthine_DH_XdhC"/>
</dbReference>
<dbReference type="AlphaFoldDB" id="A0A5C8Z3S5"/>
<dbReference type="PANTHER" id="PTHR30388">
    <property type="entry name" value="ALDEHYDE OXIDOREDUCTASE MOLYBDENUM COFACTOR ASSEMBLY PROTEIN"/>
    <property type="match status" value="1"/>
</dbReference>
<reference evidence="3 4" key="1">
    <citation type="submission" date="2019-07" db="EMBL/GenBank/DDBJ databases">
        <title>Reinekea sp. strain SSH23 genome sequencing and assembly.</title>
        <authorList>
            <person name="Kim I."/>
        </authorList>
    </citation>
    <scope>NUCLEOTIDE SEQUENCE [LARGE SCALE GENOMIC DNA]</scope>
    <source>
        <strain evidence="3 4">SSH23</strain>
    </source>
</reference>
<dbReference type="NCBIfam" id="TIGR02964">
    <property type="entry name" value="xanthine_xdhC"/>
    <property type="match status" value="1"/>
</dbReference>
<organism evidence="3 4">
    <name type="scientific">Reinekea thalattae</name>
    <dbReference type="NCBI Taxonomy" id="2593301"/>
    <lineage>
        <taxon>Bacteria</taxon>
        <taxon>Pseudomonadati</taxon>
        <taxon>Pseudomonadota</taxon>
        <taxon>Gammaproteobacteria</taxon>
        <taxon>Oceanospirillales</taxon>
        <taxon>Saccharospirillaceae</taxon>
        <taxon>Reinekea</taxon>
    </lineage>
</organism>
<dbReference type="Proteomes" id="UP000321764">
    <property type="component" value="Unassembled WGS sequence"/>
</dbReference>
<comment type="caution">
    <text evidence="3">The sequence shown here is derived from an EMBL/GenBank/DDBJ whole genome shotgun (WGS) entry which is preliminary data.</text>
</comment>
<dbReference type="Pfam" id="PF13478">
    <property type="entry name" value="XdhC_C"/>
    <property type="match status" value="1"/>
</dbReference>
<evidence type="ECO:0000259" key="2">
    <source>
        <dbReference type="Pfam" id="PF13478"/>
    </source>
</evidence>
<dbReference type="SUPFAM" id="SSF51735">
    <property type="entry name" value="NAD(P)-binding Rossmann-fold domains"/>
    <property type="match status" value="1"/>
</dbReference>
<protein>
    <submittedName>
        <fullName evidence="3">Xanthine dehydrogenase accessory protein XdhC</fullName>
    </submittedName>
</protein>
<evidence type="ECO:0000313" key="4">
    <source>
        <dbReference type="Proteomes" id="UP000321764"/>
    </source>
</evidence>
<sequence length="289" mass="31827">MLNKNTQGFHNNRWSEAVHLLTQRQCDYVLVTVLATKGSTPRENGSKMVISGDDIFDTIGGGHLEFKVIEKARQLLLDRQYGQCLEQFSLGASLGQCCGGSVSVLFECQQNVATEVVVFGAGHVGHALVDTLSGLPIRVRWVDSRADLFPAQLPANAQIQLEAYPVDAVKDVAKNSIYIVLTHNHQLDFELTEHILKRNDALFLGVIGSNTKAKRFQLRLKHKGFNASAIEQMHCPVGLSDVTGKLPKEIAIAIAGQVIQQYQRLAETTQQDSLQWQSATSQLTHLVDA</sequence>
<dbReference type="InterPro" id="IPR027051">
    <property type="entry name" value="XdhC_Rossmann_dom"/>
</dbReference>
<dbReference type="InterPro" id="IPR052698">
    <property type="entry name" value="MoCofactor_Util/Proc"/>
</dbReference>
<evidence type="ECO:0000313" key="3">
    <source>
        <dbReference type="EMBL" id="TXR51909.1"/>
    </source>
</evidence>
<dbReference type="Pfam" id="PF02625">
    <property type="entry name" value="XdhC_CoxI"/>
    <property type="match status" value="1"/>
</dbReference>
<dbReference type="InterPro" id="IPR036291">
    <property type="entry name" value="NAD(P)-bd_dom_sf"/>
</dbReference>
<accession>A0A5C8Z3S5</accession>
<gene>
    <name evidence="3" type="primary">xdhC</name>
    <name evidence="3" type="ORF">FME95_10815</name>
</gene>
<dbReference type="Gene3D" id="3.40.50.720">
    <property type="entry name" value="NAD(P)-binding Rossmann-like Domain"/>
    <property type="match status" value="1"/>
</dbReference>
<dbReference type="RefSeq" id="WP_147714506.1">
    <property type="nucleotide sequence ID" value="NZ_VKAD01000002.1"/>
</dbReference>
<keyword evidence="4" id="KW-1185">Reference proteome</keyword>
<evidence type="ECO:0000259" key="1">
    <source>
        <dbReference type="Pfam" id="PF02625"/>
    </source>
</evidence>
<feature type="domain" description="XdhC- CoxI" evidence="1">
    <location>
        <begin position="23"/>
        <end position="81"/>
    </location>
</feature>
<name>A0A5C8Z3S5_9GAMM</name>
<dbReference type="EMBL" id="VKAD01000002">
    <property type="protein sequence ID" value="TXR51909.1"/>
    <property type="molecule type" value="Genomic_DNA"/>
</dbReference>
<dbReference type="InterPro" id="IPR003777">
    <property type="entry name" value="XdhC_CoxI"/>
</dbReference>
<dbReference type="PANTHER" id="PTHR30388:SF6">
    <property type="entry name" value="XANTHINE DEHYDROGENASE SUBUNIT A-RELATED"/>
    <property type="match status" value="1"/>
</dbReference>
<feature type="domain" description="XdhC Rossmann" evidence="2">
    <location>
        <begin position="116"/>
        <end position="258"/>
    </location>
</feature>